<name>A0A1H9KDF2_9BURK</name>
<dbReference type="OrthoDB" id="9813903at2"/>
<gene>
    <name evidence="5" type="ORF">SAMN02982919_01524</name>
</gene>
<evidence type="ECO:0000313" key="5">
    <source>
        <dbReference type="EMBL" id="SEQ97078.1"/>
    </source>
</evidence>
<dbReference type="Gene3D" id="3.30.70.270">
    <property type="match status" value="1"/>
</dbReference>
<accession>A0A1H9KDF2</accession>
<feature type="domain" description="GGDEF" evidence="4">
    <location>
        <begin position="227"/>
        <end position="361"/>
    </location>
</feature>
<feature type="transmembrane region" description="Helical" evidence="3">
    <location>
        <begin position="57"/>
        <end position="76"/>
    </location>
</feature>
<evidence type="ECO:0000256" key="3">
    <source>
        <dbReference type="SAM" id="Phobius"/>
    </source>
</evidence>
<dbReference type="Pfam" id="PF00990">
    <property type="entry name" value="GGDEF"/>
    <property type="match status" value="1"/>
</dbReference>
<feature type="transmembrane region" description="Helical" evidence="3">
    <location>
        <begin position="126"/>
        <end position="145"/>
    </location>
</feature>
<organism evidence="5 6">
    <name type="scientific">Giesbergeria anulus</name>
    <dbReference type="NCBI Taxonomy" id="180197"/>
    <lineage>
        <taxon>Bacteria</taxon>
        <taxon>Pseudomonadati</taxon>
        <taxon>Pseudomonadota</taxon>
        <taxon>Betaproteobacteria</taxon>
        <taxon>Burkholderiales</taxon>
        <taxon>Comamonadaceae</taxon>
        <taxon>Giesbergeria</taxon>
    </lineage>
</organism>
<evidence type="ECO:0000313" key="6">
    <source>
        <dbReference type="Proteomes" id="UP000199766"/>
    </source>
</evidence>
<dbReference type="SMART" id="SM00267">
    <property type="entry name" value="GGDEF"/>
    <property type="match status" value="1"/>
</dbReference>
<sequence>MGTLLQRWIFGQVSFQDNEEFDEFRFRFLMIVLLSGAVCTGLLIVGDHSSINRIAPLHVRSMLLFTLCSMVLWWLLRSHKERFLPVAVVYETICLMEYVSALIFVSEDELRVLWFMTNIPGVYILLGQRAGAFITGLTLVGLAWGNRYLAAPYSPNALATLLTSIAYTGVFFHFYGARSISYFVRMRQSYERVLHMATHDPLTGVLNARAYYATCDQLIELAKRQRTPYTVLFVDLDHFKAINDTHGHAAGDLVLQAVASALQQGIRASDALGRIGGEEFSIFLPHTDLTSASRLAETLRQTIQDLMPAISAAQRIRITASIGVARNQHSDQTMLAIQQQADQAMYLAKSQGRNRVSCFAQEDAGLQTATGTL</sequence>
<dbReference type="NCBIfam" id="TIGR00254">
    <property type="entry name" value="GGDEF"/>
    <property type="match status" value="1"/>
</dbReference>
<dbReference type="EC" id="2.7.7.65" evidence="1"/>
<feature type="transmembrane region" description="Helical" evidence="3">
    <location>
        <begin position="157"/>
        <end position="177"/>
    </location>
</feature>
<dbReference type="SUPFAM" id="SSF55073">
    <property type="entry name" value="Nucleotide cyclase"/>
    <property type="match status" value="1"/>
</dbReference>
<dbReference type="InterPro" id="IPR050469">
    <property type="entry name" value="Diguanylate_Cyclase"/>
</dbReference>
<dbReference type="InterPro" id="IPR043128">
    <property type="entry name" value="Rev_trsase/Diguanyl_cyclase"/>
</dbReference>
<dbReference type="AlphaFoldDB" id="A0A1H9KDF2"/>
<dbReference type="EMBL" id="FOGD01000003">
    <property type="protein sequence ID" value="SEQ97078.1"/>
    <property type="molecule type" value="Genomic_DNA"/>
</dbReference>
<feature type="transmembrane region" description="Helical" evidence="3">
    <location>
        <begin position="82"/>
        <end position="105"/>
    </location>
</feature>
<dbReference type="RefSeq" id="WP_091455288.1">
    <property type="nucleotide sequence ID" value="NZ_FOGD01000003.1"/>
</dbReference>
<protein>
    <recommendedName>
        <fullName evidence="1">diguanylate cyclase</fullName>
        <ecNumber evidence="1">2.7.7.65</ecNumber>
    </recommendedName>
</protein>
<keyword evidence="3" id="KW-1133">Transmembrane helix</keyword>
<dbReference type="Proteomes" id="UP000199766">
    <property type="component" value="Unassembled WGS sequence"/>
</dbReference>
<dbReference type="FunFam" id="3.30.70.270:FF:000001">
    <property type="entry name" value="Diguanylate cyclase domain protein"/>
    <property type="match status" value="1"/>
</dbReference>
<evidence type="ECO:0000259" key="4">
    <source>
        <dbReference type="PROSITE" id="PS50887"/>
    </source>
</evidence>
<dbReference type="PROSITE" id="PS50887">
    <property type="entry name" value="GGDEF"/>
    <property type="match status" value="1"/>
</dbReference>
<comment type="catalytic activity">
    <reaction evidence="2">
        <text>2 GTP = 3',3'-c-di-GMP + 2 diphosphate</text>
        <dbReference type="Rhea" id="RHEA:24898"/>
        <dbReference type="ChEBI" id="CHEBI:33019"/>
        <dbReference type="ChEBI" id="CHEBI:37565"/>
        <dbReference type="ChEBI" id="CHEBI:58805"/>
        <dbReference type="EC" id="2.7.7.65"/>
    </reaction>
</comment>
<dbReference type="CDD" id="cd01949">
    <property type="entry name" value="GGDEF"/>
    <property type="match status" value="1"/>
</dbReference>
<dbReference type="GO" id="GO:0052621">
    <property type="term" value="F:diguanylate cyclase activity"/>
    <property type="evidence" value="ECO:0007669"/>
    <property type="project" value="UniProtKB-EC"/>
</dbReference>
<dbReference type="PANTHER" id="PTHR45138:SF9">
    <property type="entry name" value="DIGUANYLATE CYCLASE DGCM-RELATED"/>
    <property type="match status" value="1"/>
</dbReference>
<reference evidence="5 6" key="1">
    <citation type="submission" date="2016-10" db="EMBL/GenBank/DDBJ databases">
        <authorList>
            <person name="de Groot N.N."/>
        </authorList>
    </citation>
    <scope>NUCLEOTIDE SEQUENCE [LARGE SCALE GENOMIC DNA]</scope>
    <source>
        <strain evidence="5 6">ATCC 35958</strain>
    </source>
</reference>
<evidence type="ECO:0000256" key="1">
    <source>
        <dbReference type="ARBA" id="ARBA00012528"/>
    </source>
</evidence>
<feature type="transmembrane region" description="Helical" evidence="3">
    <location>
        <begin position="24"/>
        <end position="45"/>
    </location>
</feature>
<dbReference type="InterPro" id="IPR029787">
    <property type="entry name" value="Nucleotide_cyclase"/>
</dbReference>
<dbReference type="STRING" id="180197.SAMN02982919_01524"/>
<keyword evidence="3" id="KW-0812">Transmembrane</keyword>
<keyword evidence="6" id="KW-1185">Reference proteome</keyword>
<dbReference type="PANTHER" id="PTHR45138">
    <property type="entry name" value="REGULATORY COMPONENTS OF SENSORY TRANSDUCTION SYSTEM"/>
    <property type="match status" value="1"/>
</dbReference>
<proteinExistence type="predicted"/>
<keyword evidence="3" id="KW-0472">Membrane</keyword>
<evidence type="ECO:0000256" key="2">
    <source>
        <dbReference type="ARBA" id="ARBA00034247"/>
    </source>
</evidence>
<dbReference type="InterPro" id="IPR000160">
    <property type="entry name" value="GGDEF_dom"/>
</dbReference>